<dbReference type="Proteomes" id="UP000481858">
    <property type="component" value="Unassembled WGS sequence"/>
</dbReference>
<sequence length="728" mass="83299">MPPPPNISHPGIMAIDITDQFTSAVGALSAGELVKDEHFTLFESVSGLEIMDRKMDSGALDEGESLDEEYDVTRSLLPEEIIGILDQLLCLEMAWHLGYPLSQTLLTSVYIDALMKPGFLDADDFTSIPSDLSMEALLPLVLRAYCYGLIKSCFIVNECMKEELYYEEEDFVTNTYERNFLGDTPVLAVKGLLQTALTELRAPREDFSQEIRAALESRIELRIAFLDAIDLSTIRNDTSELPKLPWKRMRHLIDAIEKQHALGKPVPEAFSTKLQRRLASTMPPRPMVSLSFDECITHFKRFFQNGNEVLDVLQYTGPHSLLNFVLMFQAQKPQPLVFIRTVLQNLLFKDMVVLGRFSVRQLLDHDVSLNVLPCGPHFDRSFDDVEVMTDPRHKLASGMEVFRHRVADQYFDLLRILCQNRCRVRRTLCHHIREWDALEADVGEIEGHLQAPLHEMEWIVQLGFELRVYQPDEFAGMYHYLKRLAALRARQIEQVKQTTTRREERARRHLNVQKDDSLPLDIAHEFSQSKQCQRMTMIDAACTWEFSDGLSLLYMALLRLGLVKPPPRPYGTGALRYELRMRPFARVPDPPLPTYEEFRQEVELSDVPVVDVLHIAEGAVGAARKGLEACVRLDQDQSFAINATAHSRWVSNAKDCLRATIATSVAISTLKHAYDRMIERFRDEGKEGEVDKCGKPEYADLLNLKIEIPEPGDGYHDWWIVPKLTRLK</sequence>
<evidence type="ECO:0000313" key="7">
    <source>
        <dbReference type="Proteomes" id="UP000481858"/>
    </source>
</evidence>
<feature type="domain" description="NAA35-like N-terminal" evidence="4">
    <location>
        <begin position="31"/>
        <end position="186"/>
    </location>
</feature>
<evidence type="ECO:0000259" key="5">
    <source>
        <dbReference type="Pfam" id="PF25789"/>
    </source>
</evidence>
<dbReference type="PANTHER" id="PTHR21373:SF0">
    <property type="entry name" value="N-ALPHA-ACETYLTRANSFERASE 35, NATC AUXILIARY SUBUNIT"/>
    <property type="match status" value="1"/>
</dbReference>
<evidence type="ECO:0008006" key="8">
    <source>
        <dbReference type="Google" id="ProtNLM"/>
    </source>
</evidence>
<dbReference type="AlphaFoldDB" id="A0A7C8IL69"/>
<evidence type="ECO:0000256" key="1">
    <source>
        <dbReference type="ARBA" id="ARBA00004496"/>
    </source>
</evidence>
<evidence type="ECO:0000313" key="6">
    <source>
        <dbReference type="EMBL" id="KAF2966260.1"/>
    </source>
</evidence>
<feature type="domain" description="NAA35-like TPR repeats" evidence="5">
    <location>
        <begin position="453"/>
        <end position="609"/>
    </location>
</feature>
<organism evidence="6 7">
    <name type="scientific">Xylaria multiplex</name>
    <dbReference type="NCBI Taxonomy" id="323545"/>
    <lineage>
        <taxon>Eukaryota</taxon>
        <taxon>Fungi</taxon>
        <taxon>Dikarya</taxon>
        <taxon>Ascomycota</taxon>
        <taxon>Pezizomycotina</taxon>
        <taxon>Sordariomycetes</taxon>
        <taxon>Xylariomycetidae</taxon>
        <taxon>Xylariales</taxon>
        <taxon>Xylariaceae</taxon>
        <taxon>Xylaria</taxon>
    </lineage>
</organism>
<dbReference type="EMBL" id="WUBL01000093">
    <property type="protein sequence ID" value="KAF2966260.1"/>
    <property type="molecule type" value="Genomic_DNA"/>
</dbReference>
<dbReference type="GO" id="GO:0031417">
    <property type="term" value="C:NatC complex"/>
    <property type="evidence" value="ECO:0007669"/>
    <property type="project" value="InterPro"/>
</dbReference>
<comment type="similarity">
    <text evidence="2">Belongs to the MAK10 family.</text>
</comment>
<reference evidence="6 7" key="1">
    <citation type="submission" date="2019-12" db="EMBL/GenBank/DDBJ databases">
        <title>Draft genome sequence of the ascomycete Xylaria multiplex DSM 110363.</title>
        <authorList>
            <person name="Buettner E."/>
            <person name="Kellner H."/>
        </authorList>
    </citation>
    <scope>NUCLEOTIDE SEQUENCE [LARGE SCALE GENOMIC DNA]</scope>
    <source>
        <strain evidence="6 7">DSM 110363</strain>
    </source>
</reference>
<evidence type="ECO:0000256" key="2">
    <source>
        <dbReference type="ARBA" id="ARBA00006289"/>
    </source>
</evidence>
<dbReference type="Pfam" id="PF25789">
    <property type="entry name" value="TPR_NAA35"/>
    <property type="match status" value="2"/>
</dbReference>
<dbReference type="InterPro" id="IPR057982">
    <property type="entry name" value="TPR_NAA35"/>
</dbReference>
<name>A0A7C8IL69_9PEZI</name>
<dbReference type="OrthoDB" id="269405at2759"/>
<accession>A0A7C8IL69</accession>
<protein>
    <recommendedName>
        <fullName evidence="8">Mak10 subunit, NatC N(Alpha)-terminal acetyltransferase</fullName>
    </recommendedName>
</protein>
<dbReference type="Pfam" id="PF04112">
    <property type="entry name" value="Mak10"/>
    <property type="match status" value="1"/>
</dbReference>
<feature type="domain" description="NAA35-like TPR repeats" evidence="5">
    <location>
        <begin position="309"/>
        <end position="447"/>
    </location>
</feature>
<evidence type="ECO:0000259" key="4">
    <source>
        <dbReference type="Pfam" id="PF04112"/>
    </source>
</evidence>
<dbReference type="FunCoup" id="A0A7C8IL69">
    <property type="interactions" value="540"/>
</dbReference>
<keyword evidence="3" id="KW-0963">Cytoplasm</keyword>
<gene>
    <name evidence="6" type="ORF">GQX73_g7317</name>
</gene>
<comment type="subcellular location">
    <subcellularLocation>
        <location evidence="1">Cytoplasm</location>
    </subcellularLocation>
</comment>
<dbReference type="InterPro" id="IPR007244">
    <property type="entry name" value="Naa35_N"/>
</dbReference>
<evidence type="ECO:0000256" key="3">
    <source>
        <dbReference type="ARBA" id="ARBA00022490"/>
    </source>
</evidence>
<keyword evidence="7" id="KW-1185">Reference proteome</keyword>
<dbReference type="InterPro" id="IPR057983">
    <property type="entry name" value="NAA35-like_N"/>
</dbReference>
<dbReference type="PANTHER" id="PTHR21373">
    <property type="entry name" value="GLUCOSE REPRESSIBLE PROTEIN MAK10"/>
    <property type="match status" value="1"/>
</dbReference>
<comment type="caution">
    <text evidence="6">The sequence shown here is derived from an EMBL/GenBank/DDBJ whole genome shotgun (WGS) entry which is preliminary data.</text>
</comment>
<dbReference type="InParanoid" id="A0A7C8IL69"/>
<proteinExistence type="inferred from homology"/>